<evidence type="ECO:0000313" key="2">
    <source>
        <dbReference type="Proteomes" id="UP000727407"/>
    </source>
</evidence>
<dbReference type="Proteomes" id="UP000727407">
    <property type="component" value="Unassembled WGS sequence"/>
</dbReference>
<reference evidence="1" key="1">
    <citation type="submission" date="2020-07" db="EMBL/GenBank/DDBJ databases">
        <title>Clarias magur genome sequencing, assembly and annotation.</title>
        <authorList>
            <person name="Kushwaha B."/>
            <person name="Kumar R."/>
            <person name="Das P."/>
            <person name="Joshi C.G."/>
            <person name="Kumar D."/>
            <person name="Nagpure N.S."/>
            <person name="Pandey M."/>
            <person name="Agarwal S."/>
            <person name="Srivastava S."/>
            <person name="Singh M."/>
            <person name="Sahoo L."/>
            <person name="Jayasankar P."/>
            <person name="Meher P.K."/>
            <person name="Koringa P.G."/>
            <person name="Iquebal M.A."/>
            <person name="Das S.P."/>
            <person name="Bit A."/>
            <person name="Patnaik S."/>
            <person name="Patel N."/>
            <person name="Shah T.M."/>
            <person name="Hinsu A."/>
            <person name="Jena J.K."/>
        </authorList>
    </citation>
    <scope>NUCLEOTIDE SEQUENCE</scope>
    <source>
        <strain evidence="1">CIFAMagur01</strain>
        <tissue evidence="1">Testis</tissue>
    </source>
</reference>
<organism evidence="1 2">
    <name type="scientific">Clarias magur</name>
    <name type="common">Asian catfish</name>
    <name type="synonym">Macropteronotus magur</name>
    <dbReference type="NCBI Taxonomy" id="1594786"/>
    <lineage>
        <taxon>Eukaryota</taxon>
        <taxon>Metazoa</taxon>
        <taxon>Chordata</taxon>
        <taxon>Craniata</taxon>
        <taxon>Vertebrata</taxon>
        <taxon>Euteleostomi</taxon>
        <taxon>Actinopterygii</taxon>
        <taxon>Neopterygii</taxon>
        <taxon>Teleostei</taxon>
        <taxon>Ostariophysi</taxon>
        <taxon>Siluriformes</taxon>
        <taxon>Clariidae</taxon>
        <taxon>Clarias</taxon>
    </lineage>
</organism>
<feature type="non-terminal residue" evidence="1">
    <location>
        <position position="1"/>
    </location>
</feature>
<keyword evidence="2" id="KW-1185">Reference proteome</keyword>
<name>A0A8J4XJT2_CLAMG</name>
<dbReference type="AlphaFoldDB" id="A0A8J4XJT2"/>
<feature type="non-terminal residue" evidence="1">
    <location>
        <position position="67"/>
    </location>
</feature>
<dbReference type="EMBL" id="QNUK01000001">
    <property type="protein sequence ID" value="KAF5910109.1"/>
    <property type="molecule type" value="Genomic_DNA"/>
</dbReference>
<evidence type="ECO:0000313" key="1">
    <source>
        <dbReference type="EMBL" id="KAF5910109.1"/>
    </source>
</evidence>
<gene>
    <name evidence="1" type="primary">ezrA</name>
    <name evidence="1" type="ORF">DAT39_000272</name>
</gene>
<accession>A0A8J4XJT2</accession>
<comment type="caution">
    <text evidence="1">The sequence shown here is derived from an EMBL/GenBank/DDBJ whole genome shotgun (WGS) entry which is preliminary data.</text>
</comment>
<sequence>CYFLKIAWRGSTQSRWCLWYVKWWMPISSSISEVVDTVTLKMDAADVFDGQEFCGQVFKFQVDYKDH</sequence>
<proteinExistence type="predicted"/>
<protein>
    <submittedName>
        <fullName evidence="1">Septation ring formation regulator EzrA</fullName>
    </submittedName>
</protein>